<sequence length="329" mass="36384">MCIVFWTFDHPDYSLILCSNRDEYLSRPTKDAAFHSFEHDHEAHSNAPGAILSGIDEMGGGTWLGLSRTGKVAVLTNITEAFDPSVITSRGSLVSSFLLLESDEPFEEQVRQCFPRDAKYSGFNLLLFAPRVVPATSSQSSDLELRYDNSSLVTNGGACGPITSRQLSAKERSCGGFSNGVDGVDGDGSEWPKVTHGLRDLENLISQVTQASNKQTDESELADRLFELLSWKSPEPLTERSQLRNTVEVVPLPATWGSGRAEYYGTRLSTVLLIRRDGQVTFIERDIWKLVDGKVTRWGGNIGNSNNKSPTNTPSERTFRFQLDLRSPS</sequence>
<dbReference type="OrthoDB" id="191601at2759"/>
<dbReference type="PANTHER" id="PTHR17985:SF8">
    <property type="entry name" value="TRANSPORT AND GOLGI ORGANIZATION PROTEIN 2 HOMOLOG"/>
    <property type="match status" value="1"/>
</dbReference>
<dbReference type="GeneID" id="66081052"/>
<dbReference type="RefSeq" id="XP_043004402.1">
    <property type="nucleotide sequence ID" value="XM_043157037.1"/>
</dbReference>
<dbReference type="GO" id="GO:0007030">
    <property type="term" value="P:Golgi organization"/>
    <property type="evidence" value="ECO:0007669"/>
    <property type="project" value="TreeGrafter"/>
</dbReference>
<evidence type="ECO:0000313" key="2">
    <source>
        <dbReference type="Proteomes" id="UP001049176"/>
    </source>
</evidence>
<protein>
    <submittedName>
        <fullName evidence="1">Uncharacterized protein</fullName>
    </submittedName>
</protein>
<dbReference type="KEGG" id="more:E1B28_011977"/>
<comment type="caution">
    <text evidence="1">The sequence shown here is derived from an EMBL/GenBank/DDBJ whole genome shotgun (WGS) entry which is preliminary data.</text>
</comment>
<dbReference type="GO" id="GO:0009306">
    <property type="term" value="P:protein secretion"/>
    <property type="evidence" value="ECO:0007669"/>
    <property type="project" value="TreeGrafter"/>
</dbReference>
<evidence type="ECO:0000313" key="1">
    <source>
        <dbReference type="EMBL" id="KAG7087931.1"/>
    </source>
</evidence>
<dbReference type="Proteomes" id="UP001049176">
    <property type="component" value="Chromosome 8"/>
</dbReference>
<dbReference type="AlphaFoldDB" id="A0A9P7UPF8"/>
<reference evidence="1" key="1">
    <citation type="journal article" date="2021" name="Genome Biol. Evol.">
        <title>The assembled and annotated genome of the fairy-ring fungus Marasmius oreades.</title>
        <authorList>
            <person name="Hiltunen M."/>
            <person name="Ament-Velasquez S.L."/>
            <person name="Johannesson H."/>
        </authorList>
    </citation>
    <scope>NUCLEOTIDE SEQUENCE</scope>
    <source>
        <strain evidence="1">03SP1</strain>
    </source>
</reference>
<dbReference type="EMBL" id="CM032188">
    <property type="protein sequence ID" value="KAG7087931.1"/>
    <property type="molecule type" value="Genomic_DNA"/>
</dbReference>
<name>A0A9P7UPF8_9AGAR</name>
<dbReference type="InterPro" id="IPR008551">
    <property type="entry name" value="TANGO2"/>
</dbReference>
<accession>A0A9P7UPF8</accession>
<dbReference type="PANTHER" id="PTHR17985">
    <property type="entry name" value="SER/THR-RICH PROTEIN T10 IN DGCR REGION"/>
    <property type="match status" value="1"/>
</dbReference>
<proteinExistence type="predicted"/>
<dbReference type="Pfam" id="PF05742">
    <property type="entry name" value="TANGO2"/>
    <property type="match status" value="1"/>
</dbReference>
<organism evidence="1 2">
    <name type="scientific">Marasmius oreades</name>
    <name type="common">fairy-ring Marasmius</name>
    <dbReference type="NCBI Taxonomy" id="181124"/>
    <lineage>
        <taxon>Eukaryota</taxon>
        <taxon>Fungi</taxon>
        <taxon>Dikarya</taxon>
        <taxon>Basidiomycota</taxon>
        <taxon>Agaricomycotina</taxon>
        <taxon>Agaricomycetes</taxon>
        <taxon>Agaricomycetidae</taxon>
        <taxon>Agaricales</taxon>
        <taxon>Marasmiineae</taxon>
        <taxon>Marasmiaceae</taxon>
        <taxon>Marasmius</taxon>
    </lineage>
</organism>
<gene>
    <name evidence="1" type="ORF">E1B28_011977</name>
</gene>
<keyword evidence="2" id="KW-1185">Reference proteome</keyword>
<dbReference type="GO" id="GO:0005794">
    <property type="term" value="C:Golgi apparatus"/>
    <property type="evidence" value="ECO:0007669"/>
    <property type="project" value="TreeGrafter"/>
</dbReference>